<dbReference type="Pfam" id="PF13765">
    <property type="entry name" value="PRY"/>
    <property type="match status" value="1"/>
</dbReference>
<dbReference type="OrthoDB" id="6270329at2759"/>
<dbReference type="InterPro" id="IPR001870">
    <property type="entry name" value="B30.2/SPRY"/>
</dbReference>
<dbReference type="InterPro" id="IPR043136">
    <property type="entry name" value="B30.2/SPRY_sf"/>
</dbReference>
<dbReference type="STRING" id="75743.A0A401Q0N7"/>
<gene>
    <name evidence="2" type="ORF">scyTo_0017810</name>
</gene>
<dbReference type="EMBL" id="BFAA01011888">
    <property type="protein sequence ID" value="GCB78951.1"/>
    <property type="molecule type" value="Genomic_DNA"/>
</dbReference>
<dbReference type="SUPFAM" id="SSF49899">
    <property type="entry name" value="Concanavalin A-like lectins/glucanases"/>
    <property type="match status" value="1"/>
</dbReference>
<protein>
    <recommendedName>
        <fullName evidence="1">B30.2/SPRY domain-containing protein</fullName>
    </recommendedName>
</protein>
<dbReference type="InterPro" id="IPR050143">
    <property type="entry name" value="TRIM/RBCC"/>
</dbReference>
<dbReference type="FunFam" id="2.60.120.920:FF:000004">
    <property type="entry name" value="Butyrophilin subfamily 1 member A1"/>
    <property type="match status" value="1"/>
</dbReference>
<dbReference type="Gene3D" id="2.60.120.920">
    <property type="match status" value="1"/>
</dbReference>
<accession>A0A401Q0N7</accession>
<dbReference type="Pfam" id="PF00622">
    <property type="entry name" value="SPRY"/>
    <property type="match status" value="1"/>
</dbReference>
<dbReference type="InterPro" id="IPR006574">
    <property type="entry name" value="PRY"/>
</dbReference>
<feature type="domain" description="B30.2/SPRY" evidence="1">
    <location>
        <begin position="201"/>
        <end position="392"/>
    </location>
</feature>
<reference evidence="2 3" key="1">
    <citation type="journal article" date="2018" name="Nat. Ecol. Evol.">
        <title>Shark genomes provide insights into elasmobranch evolution and the origin of vertebrates.</title>
        <authorList>
            <person name="Hara Y"/>
            <person name="Yamaguchi K"/>
            <person name="Onimaru K"/>
            <person name="Kadota M"/>
            <person name="Koyanagi M"/>
            <person name="Keeley SD"/>
            <person name="Tatsumi K"/>
            <person name="Tanaka K"/>
            <person name="Motone F"/>
            <person name="Kageyama Y"/>
            <person name="Nozu R"/>
            <person name="Adachi N"/>
            <person name="Nishimura O"/>
            <person name="Nakagawa R"/>
            <person name="Tanegashima C"/>
            <person name="Kiyatake I"/>
            <person name="Matsumoto R"/>
            <person name="Murakumo K"/>
            <person name="Nishida K"/>
            <person name="Terakita A"/>
            <person name="Kuratani S"/>
            <person name="Sato K"/>
            <person name="Hyodo S Kuraku.S."/>
        </authorList>
    </citation>
    <scope>NUCLEOTIDE SEQUENCE [LARGE SCALE GENOMIC DNA]</scope>
</reference>
<evidence type="ECO:0000313" key="3">
    <source>
        <dbReference type="Proteomes" id="UP000288216"/>
    </source>
</evidence>
<keyword evidence="3" id="KW-1185">Reference proteome</keyword>
<dbReference type="InterPro" id="IPR003879">
    <property type="entry name" value="Butyrophylin_SPRY"/>
</dbReference>
<evidence type="ECO:0000259" key="1">
    <source>
        <dbReference type="PROSITE" id="PS50188"/>
    </source>
</evidence>
<dbReference type="SMART" id="SM00589">
    <property type="entry name" value="PRY"/>
    <property type="match status" value="1"/>
</dbReference>
<dbReference type="PANTHER" id="PTHR24103">
    <property type="entry name" value="E3 UBIQUITIN-PROTEIN LIGASE TRIM"/>
    <property type="match status" value="1"/>
</dbReference>
<dbReference type="InterPro" id="IPR013320">
    <property type="entry name" value="ConA-like_dom_sf"/>
</dbReference>
<organism evidence="2 3">
    <name type="scientific">Scyliorhinus torazame</name>
    <name type="common">Cloudy catshark</name>
    <name type="synonym">Catulus torazame</name>
    <dbReference type="NCBI Taxonomy" id="75743"/>
    <lineage>
        <taxon>Eukaryota</taxon>
        <taxon>Metazoa</taxon>
        <taxon>Chordata</taxon>
        <taxon>Craniata</taxon>
        <taxon>Vertebrata</taxon>
        <taxon>Chondrichthyes</taxon>
        <taxon>Elasmobranchii</taxon>
        <taxon>Galeomorphii</taxon>
        <taxon>Galeoidea</taxon>
        <taxon>Carcharhiniformes</taxon>
        <taxon>Scyliorhinidae</taxon>
        <taxon>Scyliorhinus</taxon>
    </lineage>
</organism>
<dbReference type="AlphaFoldDB" id="A0A401Q0N7"/>
<dbReference type="OMA" id="ILWKEES"/>
<dbReference type="InterPro" id="IPR003877">
    <property type="entry name" value="SPRY_dom"/>
</dbReference>
<proteinExistence type="predicted"/>
<name>A0A401Q0N7_SCYTO</name>
<dbReference type="PRINTS" id="PR01407">
    <property type="entry name" value="BUTYPHLNCDUF"/>
</dbReference>
<dbReference type="PROSITE" id="PS50188">
    <property type="entry name" value="B302_SPRY"/>
    <property type="match status" value="1"/>
</dbReference>
<dbReference type="SMART" id="SM00449">
    <property type="entry name" value="SPRY"/>
    <property type="match status" value="1"/>
</dbReference>
<evidence type="ECO:0000313" key="2">
    <source>
        <dbReference type="EMBL" id="GCB78951.1"/>
    </source>
</evidence>
<comment type="caution">
    <text evidence="2">The sequence shown here is derived from an EMBL/GenBank/DDBJ whole genome shotgun (WGS) entry which is preliminary data.</text>
</comment>
<sequence length="455" mass="51901">MGQRARCRVARVGQRARCRVARVGQRALCRVARVGQTARCLEPRVGQRARCRGPCVSQRARCRKQLTDIMKCHRDQMDNFVRVKQRNEEKIVGIKRDAAELQRKVRSDFEKMHQILWKEESSLVTELQRDEASALDKLQRHVQQLSAGLAELEQLVISTQSCLEQLKSTVLIETRGLARSVHVESEPDVSSHLRSARYTGPLQYIIWKKMYKALEPTPARLTFDSNTAHPNLALSEDLTSVSEVNEQQLVPNNPERFVKCVNILTSQGFTGGRHYWEVGVDGKTKWDLGVAKESVDRKVVVKIAPSNGYWSLRLRDRDQYWAGTLPWKRLPIQRKPKRIGLFLDFDDGRLSFYDAEDMSHLLTFRQPFSERVFPFFSTCFNEGGLNSAPLRLYVTSRIINPEANDSLFKFGLHCVILENCCDRFSVTLSNACVAPDFTPILTAKGPGVKIVKRGQ</sequence>
<dbReference type="Proteomes" id="UP000288216">
    <property type="component" value="Unassembled WGS sequence"/>
</dbReference>